<dbReference type="EMBL" id="AYSA01000246">
    <property type="protein sequence ID" value="ESZ94402.1"/>
    <property type="molecule type" value="Genomic_DNA"/>
</dbReference>
<evidence type="ECO:0000313" key="2">
    <source>
        <dbReference type="Proteomes" id="UP000019487"/>
    </source>
</evidence>
<reference evidence="1 2" key="1">
    <citation type="journal article" date="2014" name="Genome Announc.">
        <title>Draft genome sequence of Sclerotinia borealis, a psychrophilic plant pathogenic fungus.</title>
        <authorList>
            <person name="Mardanov A.V."/>
            <person name="Beletsky A.V."/>
            <person name="Kadnikov V.V."/>
            <person name="Ignatov A.N."/>
            <person name="Ravin N.V."/>
        </authorList>
    </citation>
    <scope>NUCLEOTIDE SEQUENCE [LARGE SCALE GENOMIC DNA]</scope>
    <source>
        <strain evidence="2">F-4157</strain>
    </source>
</reference>
<dbReference type="OrthoDB" id="5598852at2759"/>
<protein>
    <recommendedName>
        <fullName evidence="3">Aminoglycoside phosphotransferase domain-containing protein</fullName>
    </recommendedName>
</protein>
<proteinExistence type="predicted"/>
<dbReference type="HOGENOM" id="CLU_1220312_0_0_1"/>
<comment type="caution">
    <text evidence="1">The sequence shown here is derived from an EMBL/GenBank/DDBJ whole genome shotgun (WGS) entry which is preliminary data.</text>
</comment>
<dbReference type="AlphaFoldDB" id="W9CCD3"/>
<gene>
    <name evidence="1" type="ORF">SBOR_5195</name>
</gene>
<dbReference type="STRING" id="1432307.W9CCD3"/>
<evidence type="ECO:0008006" key="3">
    <source>
        <dbReference type="Google" id="ProtNLM"/>
    </source>
</evidence>
<accession>W9CCD3</accession>
<keyword evidence="2" id="KW-1185">Reference proteome</keyword>
<dbReference type="Proteomes" id="UP000019487">
    <property type="component" value="Unassembled WGS sequence"/>
</dbReference>
<evidence type="ECO:0000313" key="1">
    <source>
        <dbReference type="EMBL" id="ESZ94402.1"/>
    </source>
</evidence>
<sequence>MRPLYSSPKLKDVSAKLFVKSLGRTYVRCFCDGNVEDAVDDDILPKLRKIKSFERNDVQEFFPFIDKLIGEVPSLKKLPLFQGYLVLNVMNVMADEDATMTGIIDWELSPPRPFGVACSAIHYLAGEIIDGVTRQRSAFEEIDRGFWEELISKTPKVAQTKIMDNPEAVQTAFLLGTIFKAIEVAGDQVFISKMSLHQLPLLLRYRIPAIRGSGFAYSGKFEDGITV</sequence>
<organism evidence="1 2">
    <name type="scientific">Sclerotinia borealis (strain F-4128)</name>
    <dbReference type="NCBI Taxonomy" id="1432307"/>
    <lineage>
        <taxon>Eukaryota</taxon>
        <taxon>Fungi</taxon>
        <taxon>Dikarya</taxon>
        <taxon>Ascomycota</taxon>
        <taxon>Pezizomycotina</taxon>
        <taxon>Leotiomycetes</taxon>
        <taxon>Helotiales</taxon>
        <taxon>Sclerotiniaceae</taxon>
        <taxon>Sclerotinia</taxon>
    </lineage>
</organism>
<name>W9CCD3_SCLBF</name>